<dbReference type="AlphaFoldDB" id="A0AAD3SQM7"/>
<evidence type="ECO:0000313" key="2">
    <source>
        <dbReference type="Proteomes" id="UP001279734"/>
    </source>
</evidence>
<evidence type="ECO:0000313" key="1">
    <source>
        <dbReference type="EMBL" id="GMH14646.1"/>
    </source>
</evidence>
<proteinExistence type="predicted"/>
<name>A0AAD3SQM7_NEPGR</name>
<dbReference type="EMBL" id="BSYO01000014">
    <property type="protein sequence ID" value="GMH14646.1"/>
    <property type="molecule type" value="Genomic_DNA"/>
</dbReference>
<reference evidence="1" key="1">
    <citation type="submission" date="2023-05" db="EMBL/GenBank/DDBJ databases">
        <title>Nepenthes gracilis genome sequencing.</title>
        <authorList>
            <person name="Fukushima K."/>
        </authorList>
    </citation>
    <scope>NUCLEOTIDE SEQUENCE</scope>
    <source>
        <strain evidence="1">SING2019-196</strain>
    </source>
</reference>
<gene>
    <name evidence="1" type="ORF">Nepgr_016487</name>
</gene>
<keyword evidence="2" id="KW-1185">Reference proteome</keyword>
<accession>A0AAD3SQM7</accession>
<dbReference type="Proteomes" id="UP001279734">
    <property type="component" value="Unassembled WGS sequence"/>
</dbReference>
<organism evidence="1 2">
    <name type="scientific">Nepenthes gracilis</name>
    <name type="common">Slender pitcher plant</name>
    <dbReference type="NCBI Taxonomy" id="150966"/>
    <lineage>
        <taxon>Eukaryota</taxon>
        <taxon>Viridiplantae</taxon>
        <taxon>Streptophyta</taxon>
        <taxon>Embryophyta</taxon>
        <taxon>Tracheophyta</taxon>
        <taxon>Spermatophyta</taxon>
        <taxon>Magnoliopsida</taxon>
        <taxon>eudicotyledons</taxon>
        <taxon>Gunneridae</taxon>
        <taxon>Pentapetalae</taxon>
        <taxon>Caryophyllales</taxon>
        <taxon>Nepenthaceae</taxon>
        <taxon>Nepenthes</taxon>
    </lineage>
</organism>
<sequence length="206" mass="22251">MQEPVALESSSNSFVVLQDAVEISHHVPKMGSDFAYLHQDLADSTSGSLAASIDPQVGPKGESVKGRESPIVSIEDEGPPIRAVCKLENHATSADSFILDSHMQTDVLEGLLSEWALLFCLCCICLMLLDPCGGMHWRNVVAANGLPESGWVRLSNAIEVGAAGFTFDSLVWSMMHLNDDSVDWALLHWLCCICLMLLGPSGGLPW</sequence>
<comment type="caution">
    <text evidence="1">The sequence shown here is derived from an EMBL/GenBank/DDBJ whole genome shotgun (WGS) entry which is preliminary data.</text>
</comment>
<protein>
    <submittedName>
        <fullName evidence="1">Uncharacterized protein</fullName>
    </submittedName>
</protein>